<dbReference type="Pfam" id="PF15477">
    <property type="entry name" value="SMAP"/>
    <property type="match status" value="1"/>
</dbReference>
<evidence type="ECO:0000259" key="2">
    <source>
        <dbReference type="Pfam" id="PF15477"/>
    </source>
</evidence>
<reference evidence="3" key="2">
    <citation type="submission" date="2023-05" db="EMBL/GenBank/DDBJ databases">
        <authorList>
            <consortium name="Lawrence Berkeley National Laboratory"/>
            <person name="Steindorff A."/>
            <person name="Hensen N."/>
            <person name="Bonometti L."/>
            <person name="Westerberg I."/>
            <person name="Brannstrom I.O."/>
            <person name="Guillou S."/>
            <person name="Cros-Aarteil S."/>
            <person name="Calhoun S."/>
            <person name="Haridas S."/>
            <person name="Kuo A."/>
            <person name="Mondo S."/>
            <person name="Pangilinan J."/>
            <person name="Riley R."/>
            <person name="Labutti K."/>
            <person name="Andreopoulos B."/>
            <person name="Lipzen A."/>
            <person name="Chen C."/>
            <person name="Yanf M."/>
            <person name="Daum C."/>
            <person name="Ng V."/>
            <person name="Clum A."/>
            <person name="Ohm R."/>
            <person name="Martin F."/>
            <person name="Silar P."/>
            <person name="Natvig D."/>
            <person name="Lalanne C."/>
            <person name="Gautier V."/>
            <person name="Ament-Velasquez S.L."/>
            <person name="Kruys A."/>
            <person name="Hutchinson M.I."/>
            <person name="Powell A.J."/>
            <person name="Barry K."/>
            <person name="Miller A.N."/>
            <person name="Grigoriev I.V."/>
            <person name="Debuchy R."/>
            <person name="Gladieux P."/>
            <person name="Thoren M.H."/>
            <person name="Johannesson H."/>
        </authorList>
    </citation>
    <scope>NUCLEOTIDE SEQUENCE</scope>
    <source>
        <strain evidence="3">CBS 315.58</strain>
    </source>
</reference>
<feature type="compositionally biased region" description="Low complexity" evidence="1">
    <location>
        <begin position="9"/>
        <end position="20"/>
    </location>
</feature>
<evidence type="ECO:0000313" key="4">
    <source>
        <dbReference type="Proteomes" id="UP001303160"/>
    </source>
</evidence>
<dbReference type="EMBL" id="MU863887">
    <property type="protein sequence ID" value="KAK4203714.1"/>
    <property type="molecule type" value="Genomic_DNA"/>
</dbReference>
<dbReference type="Proteomes" id="UP001303160">
    <property type="component" value="Unassembled WGS sequence"/>
</dbReference>
<organism evidence="3 4">
    <name type="scientific">Triangularia verruculosa</name>
    <dbReference type="NCBI Taxonomy" id="2587418"/>
    <lineage>
        <taxon>Eukaryota</taxon>
        <taxon>Fungi</taxon>
        <taxon>Dikarya</taxon>
        <taxon>Ascomycota</taxon>
        <taxon>Pezizomycotina</taxon>
        <taxon>Sordariomycetes</taxon>
        <taxon>Sordariomycetidae</taxon>
        <taxon>Sordariales</taxon>
        <taxon>Podosporaceae</taxon>
        <taxon>Triangularia</taxon>
    </lineage>
</organism>
<feature type="domain" description="Small acidic protein-like" evidence="2">
    <location>
        <begin position="1"/>
        <end position="56"/>
    </location>
</feature>
<evidence type="ECO:0000256" key="1">
    <source>
        <dbReference type="SAM" id="MobiDB-lite"/>
    </source>
</evidence>
<gene>
    <name evidence="3" type="ORF">QBC40DRAFT_274301</name>
</gene>
<protein>
    <recommendedName>
        <fullName evidence="2">Small acidic protein-like domain-containing protein</fullName>
    </recommendedName>
</protein>
<proteinExistence type="predicted"/>
<dbReference type="AlphaFoldDB" id="A0AAN6XN16"/>
<accession>A0AAN6XN16</accession>
<reference evidence="3" key="1">
    <citation type="journal article" date="2023" name="Mol. Phylogenet. Evol.">
        <title>Genome-scale phylogeny and comparative genomics of the fungal order Sordariales.</title>
        <authorList>
            <person name="Hensen N."/>
            <person name="Bonometti L."/>
            <person name="Westerberg I."/>
            <person name="Brannstrom I.O."/>
            <person name="Guillou S."/>
            <person name="Cros-Aarteil S."/>
            <person name="Calhoun S."/>
            <person name="Haridas S."/>
            <person name="Kuo A."/>
            <person name="Mondo S."/>
            <person name="Pangilinan J."/>
            <person name="Riley R."/>
            <person name="LaButti K."/>
            <person name="Andreopoulos B."/>
            <person name="Lipzen A."/>
            <person name="Chen C."/>
            <person name="Yan M."/>
            <person name="Daum C."/>
            <person name="Ng V."/>
            <person name="Clum A."/>
            <person name="Steindorff A."/>
            <person name="Ohm R.A."/>
            <person name="Martin F."/>
            <person name="Silar P."/>
            <person name="Natvig D.O."/>
            <person name="Lalanne C."/>
            <person name="Gautier V."/>
            <person name="Ament-Velasquez S.L."/>
            <person name="Kruys A."/>
            <person name="Hutchinson M.I."/>
            <person name="Powell A.J."/>
            <person name="Barry K."/>
            <person name="Miller A.N."/>
            <person name="Grigoriev I.V."/>
            <person name="Debuchy R."/>
            <person name="Gladieux P."/>
            <person name="Hiltunen Thoren M."/>
            <person name="Johannesson H."/>
        </authorList>
    </citation>
    <scope>NUCLEOTIDE SEQUENCE</scope>
    <source>
        <strain evidence="3">CBS 315.58</strain>
    </source>
</reference>
<evidence type="ECO:0000313" key="3">
    <source>
        <dbReference type="EMBL" id="KAK4203714.1"/>
    </source>
</evidence>
<keyword evidence="4" id="KW-1185">Reference proteome</keyword>
<sequence>MRLLGAKKTTPSSTSSTTTTRPGRLDINHVSAELEQQFSAGIRQKFETGGQKRGLGAA</sequence>
<dbReference type="InterPro" id="IPR028124">
    <property type="entry name" value="SMAP_dom"/>
</dbReference>
<feature type="region of interest" description="Disordered" evidence="1">
    <location>
        <begin position="1"/>
        <end position="25"/>
    </location>
</feature>
<name>A0AAN6XN16_9PEZI</name>
<comment type="caution">
    <text evidence="3">The sequence shown here is derived from an EMBL/GenBank/DDBJ whole genome shotgun (WGS) entry which is preliminary data.</text>
</comment>